<protein>
    <submittedName>
        <fullName evidence="2">SIR2 family protein</fullName>
    </submittedName>
</protein>
<feature type="compositionally biased region" description="Basic and acidic residues" evidence="1">
    <location>
        <begin position="35"/>
        <end position="52"/>
    </location>
</feature>
<dbReference type="SUPFAM" id="SSF52467">
    <property type="entry name" value="DHS-like NAD/FAD-binding domain"/>
    <property type="match status" value="1"/>
</dbReference>
<sequence>MVQGLLEHLDCDAIVVPSDPEFTIEPDWHAALRLDEGGEPPARPERWEEHGYGRAGGPTGSPCPPTWFVDAVWGPGRSARAAAQDLASRLAGALREIVEAGLEPQHGRPHTLVAVPALGTGGGGFDTVRGALIDLLLQTCQDAVDDAPLDVAVVAKHPADYSAFQEIRRRRPAAGRDLSPELQDAAEELAARARQGELALFLGAGVGIAAGLPSWDGLLRRLERRTGLAAEDLAPLDRGELLRRELGGSVGDAVVAELAGADRYGLAHAALAALLCTETVTTNYDDLYELAARDAFQRPISVLPGVPVEPGSPWVLKMHGDVAHPESIVLSRSDVVAYDATSRPVSSVVQALMLTRHLLVVGASMTDDNFLRLAHEVARFQDRDSRTHDSDGDTLIGTVVTLTPKPAQERLWRGRFRYLAASDGGTGAERARDLAIFLDLLAMLAASRDRYLLDPRYEQMLSEDEQHVATAARALAEAVARLPGDGATAWAGLRAQLRRLGAEPGD</sequence>
<evidence type="ECO:0000313" key="3">
    <source>
        <dbReference type="Proteomes" id="UP001499841"/>
    </source>
</evidence>
<dbReference type="Gene3D" id="3.40.220.10">
    <property type="entry name" value="Leucine Aminopeptidase, subunit E, domain 1"/>
    <property type="match status" value="1"/>
</dbReference>
<gene>
    <name evidence="2" type="ORF">GCM10022262_23250</name>
</gene>
<evidence type="ECO:0000313" key="2">
    <source>
        <dbReference type="EMBL" id="GAA4287965.1"/>
    </source>
</evidence>
<feature type="region of interest" description="Disordered" evidence="1">
    <location>
        <begin position="35"/>
        <end position="59"/>
    </location>
</feature>
<keyword evidence="3" id="KW-1185">Reference proteome</keyword>
<dbReference type="InterPro" id="IPR029035">
    <property type="entry name" value="DHS-like_NAD/FAD-binding_dom"/>
</dbReference>
<name>A0ABP8EVK6_9MICO</name>
<accession>A0ABP8EVK6</accession>
<dbReference type="Proteomes" id="UP001499841">
    <property type="component" value="Unassembled WGS sequence"/>
</dbReference>
<comment type="caution">
    <text evidence="2">The sequence shown here is derived from an EMBL/GenBank/DDBJ whole genome shotgun (WGS) entry which is preliminary data.</text>
</comment>
<reference evidence="3" key="1">
    <citation type="journal article" date="2019" name="Int. J. Syst. Evol. Microbiol.">
        <title>The Global Catalogue of Microorganisms (GCM) 10K type strain sequencing project: providing services to taxonomists for standard genome sequencing and annotation.</title>
        <authorList>
            <consortium name="The Broad Institute Genomics Platform"/>
            <consortium name="The Broad Institute Genome Sequencing Center for Infectious Disease"/>
            <person name="Wu L."/>
            <person name="Ma J."/>
        </authorList>
    </citation>
    <scope>NUCLEOTIDE SEQUENCE [LARGE SCALE GENOMIC DNA]</scope>
    <source>
        <strain evidence="3">JCM 17459</strain>
    </source>
</reference>
<dbReference type="EMBL" id="BAABBA010000010">
    <property type="protein sequence ID" value="GAA4287965.1"/>
    <property type="molecule type" value="Genomic_DNA"/>
</dbReference>
<dbReference type="InterPro" id="IPR043472">
    <property type="entry name" value="Macro_dom-like"/>
</dbReference>
<dbReference type="Pfam" id="PF13289">
    <property type="entry name" value="SIR2_2"/>
    <property type="match status" value="1"/>
</dbReference>
<evidence type="ECO:0000256" key="1">
    <source>
        <dbReference type="SAM" id="MobiDB-lite"/>
    </source>
</evidence>
<proteinExistence type="predicted"/>
<organism evidence="2 3">
    <name type="scientific">Georgenia daeguensis</name>
    <dbReference type="NCBI Taxonomy" id="908355"/>
    <lineage>
        <taxon>Bacteria</taxon>
        <taxon>Bacillati</taxon>
        <taxon>Actinomycetota</taxon>
        <taxon>Actinomycetes</taxon>
        <taxon>Micrococcales</taxon>
        <taxon>Bogoriellaceae</taxon>
        <taxon>Georgenia</taxon>
    </lineage>
</organism>
<dbReference type="SUPFAM" id="SSF52949">
    <property type="entry name" value="Macro domain-like"/>
    <property type="match status" value="1"/>
</dbReference>